<dbReference type="OrthoDB" id="10549818at2759"/>
<name>A0A1Y2BD91_9TREE</name>
<feature type="region of interest" description="Disordered" evidence="2">
    <location>
        <begin position="503"/>
        <end position="562"/>
    </location>
</feature>
<reference evidence="3 4" key="1">
    <citation type="submission" date="2016-07" db="EMBL/GenBank/DDBJ databases">
        <title>Pervasive Adenine N6-methylation of Active Genes in Fungi.</title>
        <authorList>
            <consortium name="DOE Joint Genome Institute"/>
            <person name="Mondo S.J."/>
            <person name="Dannebaum R.O."/>
            <person name="Kuo R.C."/>
            <person name="Labutti K."/>
            <person name="Haridas S."/>
            <person name="Kuo A."/>
            <person name="Salamov A."/>
            <person name="Ahrendt S.R."/>
            <person name="Lipzen A."/>
            <person name="Sullivan W."/>
            <person name="Andreopoulos W.B."/>
            <person name="Clum A."/>
            <person name="Lindquist E."/>
            <person name="Daum C."/>
            <person name="Ramamoorthy G.K."/>
            <person name="Gryganskyi A."/>
            <person name="Culley D."/>
            <person name="Magnuson J.K."/>
            <person name="James T.Y."/>
            <person name="O'Malley M.A."/>
            <person name="Stajich J.E."/>
            <person name="Spatafora J.W."/>
            <person name="Visel A."/>
            <person name="Grigoriev I.V."/>
        </authorList>
    </citation>
    <scope>NUCLEOTIDE SEQUENCE [LARGE SCALE GENOMIC DNA]</scope>
    <source>
        <strain evidence="3 4">68-887.2</strain>
    </source>
</reference>
<feature type="coiled-coil region" evidence="1">
    <location>
        <begin position="409"/>
        <end position="436"/>
    </location>
</feature>
<feature type="compositionally biased region" description="Basic and acidic residues" evidence="2">
    <location>
        <begin position="137"/>
        <end position="149"/>
    </location>
</feature>
<feature type="coiled-coil region" evidence="1">
    <location>
        <begin position="306"/>
        <end position="375"/>
    </location>
</feature>
<evidence type="ECO:0000313" key="4">
    <source>
        <dbReference type="Proteomes" id="UP000193986"/>
    </source>
</evidence>
<comment type="caution">
    <text evidence="3">The sequence shown here is derived from an EMBL/GenBank/DDBJ whole genome shotgun (WGS) entry which is preliminary data.</text>
</comment>
<dbReference type="AlphaFoldDB" id="A0A1Y2BD91"/>
<feature type="region of interest" description="Disordered" evidence="2">
    <location>
        <begin position="1"/>
        <end position="21"/>
    </location>
</feature>
<dbReference type="EMBL" id="MCFC01000008">
    <property type="protein sequence ID" value="ORY32783.1"/>
    <property type="molecule type" value="Genomic_DNA"/>
</dbReference>
<proteinExistence type="predicted"/>
<dbReference type="Proteomes" id="UP000193986">
    <property type="component" value="Unassembled WGS sequence"/>
</dbReference>
<evidence type="ECO:0000256" key="1">
    <source>
        <dbReference type="SAM" id="Coils"/>
    </source>
</evidence>
<feature type="compositionally biased region" description="Basic and acidic residues" evidence="2">
    <location>
        <begin position="503"/>
        <end position="514"/>
    </location>
</feature>
<protein>
    <submittedName>
        <fullName evidence="3">Uncharacterized protein</fullName>
    </submittedName>
</protein>
<sequence length="562" mass="62577">MSQPRRPAMFPRQTRGGRNQLYRKLEQATVNRVTYTHPPIENPAHIPPIEPKLQARHHSSEGSCGPAPSPPSNPTPAHVPPPLPTPASTSSSLDFDDVNSEYYRDRSHLDPPAFSLEEWFQSSKRSYSSVSRSDVSSSRKAENRQERTMPDNTLVETALASIRRAMGHVKDYELGLPDRGGIDLKPRVSAPISLNTQSMNGRRENERVDIIKKDVQLLVEENKETHAEKLALQRALDEAVVQLHKRTRIDADVTQMDDLKLLLKEKDLALAQADSAIVGASSGPTHPSIPVVPIATPESEQDKGEVTRLYRKIEDLQIELTKEQASRKVAETKAMSATKHQSTLAKDILSANVKVAELEKQVDEEIKARRVAESKASQAEARDLKSKHGEMIREQAVAQARARSEKGDNERLVNKVKTMRGENDALQNRVAELLQQRPVQDKLQQSQLLLRQKLKTTASLSSTKQIGEDLILEQESQASRLLKEKTKLQDRVDELQEQLERDRRNTVVVEREHQQPSVSSMSPVSSSAASVHPLSASAGVRSIRSIPALEASPKSTPMMTIS</sequence>
<keyword evidence="1" id="KW-0175">Coiled coil</keyword>
<feature type="region of interest" description="Disordered" evidence="2">
    <location>
        <begin position="34"/>
        <end position="95"/>
    </location>
</feature>
<dbReference type="InParanoid" id="A0A1Y2BD91"/>
<feature type="region of interest" description="Disordered" evidence="2">
    <location>
        <begin position="127"/>
        <end position="154"/>
    </location>
</feature>
<accession>A0A1Y2BD91</accession>
<feature type="compositionally biased region" description="Low complexity" evidence="2">
    <location>
        <begin position="516"/>
        <end position="538"/>
    </location>
</feature>
<feature type="compositionally biased region" description="Polar residues" evidence="2">
    <location>
        <begin position="553"/>
        <end position="562"/>
    </location>
</feature>
<keyword evidence="4" id="KW-1185">Reference proteome</keyword>
<gene>
    <name evidence="3" type="ORF">BCR39DRAFT_504120</name>
</gene>
<feature type="compositionally biased region" description="Pro residues" evidence="2">
    <location>
        <begin position="67"/>
        <end position="85"/>
    </location>
</feature>
<evidence type="ECO:0000313" key="3">
    <source>
        <dbReference type="EMBL" id="ORY32783.1"/>
    </source>
</evidence>
<evidence type="ECO:0000256" key="2">
    <source>
        <dbReference type="SAM" id="MobiDB-lite"/>
    </source>
</evidence>
<organism evidence="3 4">
    <name type="scientific">Naematelia encephala</name>
    <dbReference type="NCBI Taxonomy" id="71784"/>
    <lineage>
        <taxon>Eukaryota</taxon>
        <taxon>Fungi</taxon>
        <taxon>Dikarya</taxon>
        <taxon>Basidiomycota</taxon>
        <taxon>Agaricomycotina</taxon>
        <taxon>Tremellomycetes</taxon>
        <taxon>Tremellales</taxon>
        <taxon>Naemateliaceae</taxon>
        <taxon>Naematelia</taxon>
    </lineage>
</organism>
<feature type="compositionally biased region" description="Low complexity" evidence="2">
    <location>
        <begin position="127"/>
        <end position="136"/>
    </location>
</feature>